<feature type="transmembrane region" description="Helical" evidence="1">
    <location>
        <begin position="23"/>
        <end position="41"/>
    </location>
</feature>
<dbReference type="EMBL" id="JAANOU010000001">
    <property type="protein sequence ID" value="NIH81417.1"/>
    <property type="molecule type" value="Genomic_DNA"/>
</dbReference>
<gene>
    <name evidence="2" type="ORF">FHX46_003947</name>
</gene>
<accession>A0ABX0SWU3</accession>
<dbReference type="Proteomes" id="UP000754495">
    <property type="component" value="Unassembled WGS sequence"/>
</dbReference>
<keyword evidence="1" id="KW-0472">Membrane</keyword>
<evidence type="ECO:0000313" key="2">
    <source>
        <dbReference type="EMBL" id="NIH81417.1"/>
    </source>
</evidence>
<proteinExistence type="predicted"/>
<feature type="transmembrane region" description="Helical" evidence="1">
    <location>
        <begin position="121"/>
        <end position="142"/>
    </location>
</feature>
<evidence type="ECO:0000313" key="3">
    <source>
        <dbReference type="Proteomes" id="UP000754495"/>
    </source>
</evidence>
<evidence type="ECO:0000256" key="1">
    <source>
        <dbReference type="SAM" id="Phobius"/>
    </source>
</evidence>
<reference evidence="2 3" key="1">
    <citation type="submission" date="2020-03" db="EMBL/GenBank/DDBJ databases">
        <title>Sequencing the genomes of 1000 actinobacteria strains.</title>
        <authorList>
            <person name="Klenk H.-P."/>
        </authorList>
    </citation>
    <scope>NUCLEOTIDE SEQUENCE [LARGE SCALE GENOMIC DNA]</scope>
    <source>
        <strain evidence="2 3">DSM 45668</strain>
    </source>
</reference>
<sequence>MGDRPWSQQVQDALSPGPAGRKVRWRALVGAFVLAWLSLWWSDWHWWPATWWFLAPLVVVVILPGIRRRVDKTWGLVAGFLLAALVLMPEVPGALIQLAWGLAIAATGVVSFRRPRSGSGAWVPIMALVVGGVLIAGGLVWWGNESDRKAAAAAEYRLYRLSLLYPKFPHRVVWQLIEGMRTPAKRYLVCFMFSPAAEQQFARAHGAADCEGALANLQPQITNFNGSAGNVEIPDHQTDYRLGRARLDACHLKLPTPGTDRYDNAGPQLGMFELEEQYDNGWMVTNYEPCR</sequence>
<keyword evidence="3" id="KW-1185">Reference proteome</keyword>
<keyword evidence="1" id="KW-0812">Transmembrane</keyword>
<organism evidence="2 3">
    <name type="scientific">Amycolatopsis viridis</name>
    <dbReference type="NCBI Taxonomy" id="185678"/>
    <lineage>
        <taxon>Bacteria</taxon>
        <taxon>Bacillati</taxon>
        <taxon>Actinomycetota</taxon>
        <taxon>Actinomycetes</taxon>
        <taxon>Pseudonocardiales</taxon>
        <taxon>Pseudonocardiaceae</taxon>
        <taxon>Amycolatopsis</taxon>
    </lineage>
</organism>
<name>A0ABX0SWU3_9PSEU</name>
<feature type="transmembrane region" description="Helical" evidence="1">
    <location>
        <begin position="47"/>
        <end position="66"/>
    </location>
</feature>
<dbReference type="RefSeq" id="WP_167117136.1">
    <property type="nucleotide sequence ID" value="NZ_JAANOU010000001.1"/>
</dbReference>
<comment type="caution">
    <text evidence="2">The sequence shown here is derived from an EMBL/GenBank/DDBJ whole genome shotgun (WGS) entry which is preliminary data.</text>
</comment>
<keyword evidence="1" id="KW-1133">Transmembrane helix</keyword>
<protein>
    <submittedName>
        <fullName evidence="2">Uncharacterized protein</fullName>
    </submittedName>
</protein>